<comment type="subcellular location">
    <subcellularLocation>
        <location evidence="4">Nucleus</location>
    </subcellularLocation>
</comment>
<organism evidence="24 25">
    <name type="scientific">Brettanomyces naardenensis</name>
    <name type="common">Yeast</name>
    <dbReference type="NCBI Taxonomy" id="13370"/>
    <lineage>
        <taxon>Eukaryota</taxon>
        <taxon>Fungi</taxon>
        <taxon>Dikarya</taxon>
        <taxon>Ascomycota</taxon>
        <taxon>Saccharomycotina</taxon>
        <taxon>Pichiomycetes</taxon>
        <taxon>Pichiales</taxon>
        <taxon>Pichiaceae</taxon>
        <taxon>Brettanomyces</taxon>
    </lineage>
</organism>
<dbReference type="InterPro" id="IPR001154">
    <property type="entry name" value="TopoII_euk"/>
</dbReference>
<evidence type="ECO:0000256" key="2">
    <source>
        <dbReference type="ARBA" id="ARBA00001913"/>
    </source>
</evidence>
<comment type="function">
    <text evidence="18 20">Control of topological states of DNA by transient breakage and subsequent rejoining of DNA strands. Topoisomerase II makes double-strand breaks.</text>
</comment>
<dbReference type="InterPro" id="IPR018522">
    <property type="entry name" value="TopoIIA_CS"/>
</dbReference>
<dbReference type="Gene3D" id="1.10.268.10">
    <property type="entry name" value="Topoisomerase, domain 3"/>
    <property type="match status" value="1"/>
</dbReference>
<dbReference type="InterPro" id="IPR034157">
    <property type="entry name" value="TOPRIM_TopoII"/>
</dbReference>
<dbReference type="SUPFAM" id="SSF55874">
    <property type="entry name" value="ATPase domain of HSP90 chaperone/DNA topoisomerase II/histidine kinase"/>
    <property type="match status" value="1"/>
</dbReference>
<dbReference type="GO" id="GO:0003918">
    <property type="term" value="F:DNA topoisomerase type II (double strand cut, ATP-hydrolyzing) activity"/>
    <property type="evidence" value="ECO:0007669"/>
    <property type="project" value="UniProtKB-UniRule"/>
</dbReference>
<feature type="region of interest" description="Disordered" evidence="21">
    <location>
        <begin position="1144"/>
        <end position="1164"/>
    </location>
</feature>
<dbReference type="SUPFAM" id="SSF56719">
    <property type="entry name" value="Type II DNA topoisomerase"/>
    <property type="match status" value="1"/>
</dbReference>
<keyword evidence="15 19" id="KW-0238">DNA-binding</keyword>
<comment type="similarity">
    <text evidence="5 20">Belongs to the type II topoisomerase family.</text>
</comment>
<dbReference type="CDD" id="cd03365">
    <property type="entry name" value="TOPRIM_TopoIIA"/>
    <property type="match status" value="1"/>
</dbReference>
<feature type="region of interest" description="Disordered" evidence="21">
    <location>
        <begin position="1244"/>
        <end position="1300"/>
    </location>
</feature>
<feature type="compositionally biased region" description="Basic residues" evidence="21">
    <location>
        <begin position="1256"/>
        <end position="1266"/>
    </location>
</feature>
<dbReference type="Gene3D" id="3.30.1360.40">
    <property type="match status" value="1"/>
</dbReference>
<dbReference type="InterPro" id="IPR036890">
    <property type="entry name" value="HATPase_C_sf"/>
</dbReference>
<comment type="cofactor">
    <cofactor evidence="2">
        <name>Ca(2+)</name>
        <dbReference type="ChEBI" id="CHEBI:29108"/>
    </cofactor>
</comment>
<dbReference type="Proteomes" id="UP000290900">
    <property type="component" value="Unassembled WGS sequence"/>
</dbReference>
<dbReference type="InterPro" id="IPR013760">
    <property type="entry name" value="Topo_IIA-like_dom_sf"/>
</dbReference>
<feature type="compositionally biased region" description="Basic residues" evidence="21">
    <location>
        <begin position="1379"/>
        <end position="1392"/>
    </location>
</feature>
<evidence type="ECO:0000256" key="5">
    <source>
        <dbReference type="ARBA" id="ARBA00011080"/>
    </source>
</evidence>
<evidence type="ECO:0000256" key="19">
    <source>
        <dbReference type="PROSITE-ProRule" id="PRU01384"/>
    </source>
</evidence>
<evidence type="ECO:0000256" key="3">
    <source>
        <dbReference type="ARBA" id="ARBA00001946"/>
    </source>
</evidence>
<evidence type="ECO:0000256" key="4">
    <source>
        <dbReference type="ARBA" id="ARBA00004123"/>
    </source>
</evidence>
<feature type="compositionally biased region" description="Acidic residues" evidence="21">
    <location>
        <begin position="1"/>
        <end position="12"/>
    </location>
</feature>
<dbReference type="GO" id="GO:0005524">
    <property type="term" value="F:ATP binding"/>
    <property type="evidence" value="ECO:0007669"/>
    <property type="project" value="UniProtKB-UniRule"/>
</dbReference>
<dbReference type="GO" id="GO:0005634">
    <property type="term" value="C:nucleus"/>
    <property type="evidence" value="ECO:0007669"/>
    <property type="project" value="UniProtKB-SubCell"/>
</dbReference>
<keyword evidence="14 19" id="KW-0799">Topoisomerase</keyword>
<evidence type="ECO:0000256" key="11">
    <source>
        <dbReference type="ARBA" id="ARBA00022741"/>
    </source>
</evidence>
<feature type="region of interest" description="Disordered" evidence="21">
    <location>
        <begin position="1353"/>
        <end position="1413"/>
    </location>
</feature>
<dbReference type="EC" id="5.6.2.2" evidence="7 20"/>
<dbReference type="CDD" id="cd16930">
    <property type="entry name" value="HATPase_TopII-like"/>
    <property type="match status" value="1"/>
</dbReference>
<evidence type="ECO:0000313" key="25">
    <source>
        <dbReference type="Proteomes" id="UP000290900"/>
    </source>
</evidence>
<dbReference type="PRINTS" id="PR00418">
    <property type="entry name" value="TPI2FAMILY"/>
</dbReference>
<dbReference type="InterPro" id="IPR031660">
    <property type="entry name" value="TOPRIM_C"/>
</dbReference>
<dbReference type="Gene3D" id="3.40.50.670">
    <property type="match status" value="1"/>
</dbReference>
<keyword evidence="17" id="KW-0539">Nucleus</keyword>
<keyword evidence="12 20" id="KW-0067">ATP-binding</keyword>
<dbReference type="GO" id="GO:0046872">
    <property type="term" value="F:metal ion binding"/>
    <property type="evidence" value="ECO:0007669"/>
    <property type="project" value="UniProtKB-KW"/>
</dbReference>
<dbReference type="GO" id="GO:0006265">
    <property type="term" value="P:DNA topological change"/>
    <property type="evidence" value="ECO:0007669"/>
    <property type="project" value="UniProtKB-UniRule"/>
</dbReference>
<keyword evidence="9" id="KW-0597">Phosphoprotein</keyword>
<dbReference type="PRINTS" id="PR01158">
    <property type="entry name" value="TOPISMRASEII"/>
</dbReference>
<keyword evidence="10" id="KW-0479">Metal-binding</keyword>
<dbReference type="Pfam" id="PF16898">
    <property type="entry name" value="TOPRIM_C"/>
    <property type="match status" value="1"/>
</dbReference>
<dbReference type="Pfam" id="PF01751">
    <property type="entry name" value="Toprim"/>
    <property type="match status" value="1"/>
</dbReference>
<protein>
    <recommendedName>
        <fullName evidence="8 20">DNA topoisomerase 2</fullName>
        <ecNumber evidence="7 20">5.6.2.2</ecNumber>
    </recommendedName>
</protein>
<dbReference type="InParanoid" id="A0A448YNJ5"/>
<feature type="region of interest" description="Disordered" evidence="21">
    <location>
        <begin position="1446"/>
        <end position="1466"/>
    </location>
</feature>
<dbReference type="PANTHER" id="PTHR10169">
    <property type="entry name" value="DNA TOPOISOMERASE/GYRASE"/>
    <property type="match status" value="1"/>
</dbReference>
<evidence type="ECO:0000256" key="9">
    <source>
        <dbReference type="ARBA" id="ARBA00022553"/>
    </source>
</evidence>
<evidence type="ECO:0000256" key="21">
    <source>
        <dbReference type="SAM" id="MobiDB-lite"/>
    </source>
</evidence>
<keyword evidence="13" id="KW-0460">Magnesium</keyword>
<dbReference type="CDD" id="cd00187">
    <property type="entry name" value="TOP4c"/>
    <property type="match status" value="1"/>
</dbReference>
<evidence type="ECO:0000259" key="23">
    <source>
        <dbReference type="PROSITE" id="PS52040"/>
    </source>
</evidence>
<comment type="cofactor">
    <cofactor evidence="3">
        <name>Mg(2+)</name>
        <dbReference type="ChEBI" id="CHEBI:18420"/>
    </cofactor>
</comment>
<dbReference type="CDD" id="cd03481">
    <property type="entry name" value="TopoIIA_Trans_ScTopoIIA"/>
    <property type="match status" value="1"/>
</dbReference>
<dbReference type="Gene3D" id="3.30.1490.30">
    <property type="match status" value="1"/>
</dbReference>
<feature type="region of interest" description="Disordered" evidence="21">
    <location>
        <begin position="1"/>
        <end position="52"/>
    </location>
</feature>
<dbReference type="Pfam" id="PF02518">
    <property type="entry name" value="HATPase_c"/>
    <property type="match status" value="1"/>
</dbReference>
<evidence type="ECO:0000313" key="24">
    <source>
        <dbReference type="EMBL" id="VEU22515.1"/>
    </source>
</evidence>
<dbReference type="FunCoup" id="A0A448YNJ5">
    <property type="interactions" value="1195"/>
</dbReference>
<dbReference type="SMART" id="SM00387">
    <property type="entry name" value="HATPase_c"/>
    <property type="match status" value="1"/>
</dbReference>
<feature type="active site" description="O-(5'-phospho-DNA)-tyrosine intermediate" evidence="19">
    <location>
        <position position="850"/>
    </location>
</feature>
<dbReference type="SMART" id="SM00433">
    <property type="entry name" value="TOP2c"/>
    <property type="match status" value="1"/>
</dbReference>
<evidence type="ECO:0000256" key="15">
    <source>
        <dbReference type="ARBA" id="ARBA00023125"/>
    </source>
</evidence>
<dbReference type="InterPro" id="IPR013759">
    <property type="entry name" value="Topo_IIA_B_C"/>
</dbReference>
<dbReference type="InterPro" id="IPR001241">
    <property type="entry name" value="Topo_IIA"/>
</dbReference>
<feature type="region of interest" description="Disordered" evidence="21">
    <location>
        <begin position="307"/>
        <end position="338"/>
    </location>
</feature>
<dbReference type="InterPro" id="IPR014721">
    <property type="entry name" value="Ribsml_uS5_D2-typ_fold_subgr"/>
</dbReference>
<dbReference type="InterPro" id="IPR050634">
    <property type="entry name" value="DNA_Topoisomerase_II"/>
</dbReference>
<dbReference type="EMBL" id="CAACVR010000023">
    <property type="protein sequence ID" value="VEU22515.1"/>
    <property type="molecule type" value="Genomic_DNA"/>
</dbReference>
<dbReference type="OrthoDB" id="276498at2759"/>
<feature type="compositionally biased region" description="Basic and acidic residues" evidence="21">
    <location>
        <begin position="1367"/>
        <end position="1378"/>
    </location>
</feature>
<gene>
    <name evidence="24" type="ORF">BRENAR_LOCUS3246</name>
</gene>
<dbReference type="PANTHER" id="PTHR10169:SF38">
    <property type="entry name" value="DNA TOPOISOMERASE 2"/>
    <property type="match status" value="1"/>
</dbReference>
<dbReference type="Gene3D" id="3.30.230.10">
    <property type="match status" value="1"/>
</dbReference>
<evidence type="ECO:0000256" key="7">
    <source>
        <dbReference type="ARBA" id="ARBA00012895"/>
    </source>
</evidence>
<comment type="catalytic activity">
    <reaction evidence="1 19 20">
        <text>ATP-dependent breakage, passage and rejoining of double-stranded DNA.</text>
        <dbReference type="EC" id="5.6.2.2"/>
    </reaction>
</comment>
<feature type="domain" description="Toprim" evidence="22">
    <location>
        <begin position="507"/>
        <end position="623"/>
    </location>
</feature>
<evidence type="ECO:0000256" key="20">
    <source>
        <dbReference type="RuleBase" id="RU362094"/>
    </source>
</evidence>
<reference evidence="24 25" key="1">
    <citation type="submission" date="2018-12" db="EMBL/GenBank/DDBJ databases">
        <authorList>
            <person name="Tiukova I."/>
            <person name="Dainat J."/>
        </authorList>
    </citation>
    <scope>NUCLEOTIDE SEQUENCE [LARGE SCALE GENOMIC DNA]</scope>
</reference>
<dbReference type="GO" id="GO:0000712">
    <property type="term" value="P:resolution of meiotic recombination intermediates"/>
    <property type="evidence" value="ECO:0007669"/>
    <property type="project" value="TreeGrafter"/>
</dbReference>
<feature type="compositionally biased region" description="Acidic residues" evidence="21">
    <location>
        <begin position="1397"/>
        <end position="1413"/>
    </location>
</feature>
<feature type="compositionally biased region" description="Acidic residues" evidence="21">
    <location>
        <begin position="1446"/>
        <end position="1459"/>
    </location>
</feature>
<dbReference type="PROSITE" id="PS52040">
    <property type="entry name" value="TOPO_IIA"/>
    <property type="match status" value="1"/>
</dbReference>
<evidence type="ECO:0000256" key="6">
    <source>
        <dbReference type="ARBA" id="ARBA00011738"/>
    </source>
</evidence>
<dbReference type="PROSITE" id="PS50880">
    <property type="entry name" value="TOPRIM"/>
    <property type="match status" value="1"/>
</dbReference>
<dbReference type="InterPro" id="IPR003594">
    <property type="entry name" value="HATPase_dom"/>
</dbReference>
<dbReference type="Pfam" id="PF00521">
    <property type="entry name" value="DNA_topoisoIV"/>
    <property type="match status" value="1"/>
</dbReference>
<dbReference type="FunFam" id="3.30.565.10:FF:000004">
    <property type="entry name" value="DNA topoisomerase 2"/>
    <property type="match status" value="1"/>
</dbReference>
<dbReference type="Gene3D" id="3.30.565.10">
    <property type="entry name" value="Histidine kinase-like ATPase, C-terminal domain"/>
    <property type="match status" value="1"/>
</dbReference>
<dbReference type="GO" id="GO:0003677">
    <property type="term" value="F:DNA binding"/>
    <property type="evidence" value="ECO:0007669"/>
    <property type="project" value="UniProtKB-UniRule"/>
</dbReference>
<evidence type="ECO:0000259" key="22">
    <source>
        <dbReference type="PROSITE" id="PS50880"/>
    </source>
</evidence>
<accession>A0A448YNJ5</accession>
<evidence type="ECO:0000256" key="18">
    <source>
        <dbReference type="ARBA" id="ARBA00053943"/>
    </source>
</evidence>
<dbReference type="STRING" id="13370.A0A448YNJ5"/>
<dbReference type="GO" id="GO:0000819">
    <property type="term" value="P:sister chromatid segregation"/>
    <property type="evidence" value="ECO:0007669"/>
    <property type="project" value="TreeGrafter"/>
</dbReference>
<feature type="domain" description="Topo IIA-type catalytic" evidence="23">
    <location>
        <begin position="760"/>
        <end position="1226"/>
    </location>
</feature>
<evidence type="ECO:0000256" key="13">
    <source>
        <dbReference type="ARBA" id="ARBA00022842"/>
    </source>
</evidence>
<dbReference type="FunFam" id="3.90.199.10:FF:000002">
    <property type="entry name" value="DNA topoisomerase 2"/>
    <property type="match status" value="1"/>
</dbReference>
<comment type="subunit">
    <text evidence="6 20">Homodimer.</text>
</comment>
<dbReference type="InterPro" id="IPR013758">
    <property type="entry name" value="Topo_IIA_A/C_ab"/>
</dbReference>
<evidence type="ECO:0000256" key="10">
    <source>
        <dbReference type="ARBA" id="ARBA00022723"/>
    </source>
</evidence>
<dbReference type="InterPro" id="IPR006171">
    <property type="entry name" value="TOPRIM_dom"/>
</dbReference>
<dbReference type="InterPro" id="IPR013757">
    <property type="entry name" value="Topo_IIA_A_a_sf"/>
</dbReference>
<dbReference type="InterPro" id="IPR020568">
    <property type="entry name" value="Ribosomal_Su5_D2-typ_SF"/>
</dbReference>
<evidence type="ECO:0000256" key="14">
    <source>
        <dbReference type="ARBA" id="ARBA00023029"/>
    </source>
</evidence>
<evidence type="ECO:0000256" key="12">
    <source>
        <dbReference type="ARBA" id="ARBA00022840"/>
    </source>
</evidence>
<dbReference type="SMART" id="SM00434">
    <property type="entry name" value="TOP4c"/>
    <property type="match status" value="1"/>
</dbReference>
<dbReference type="FunFam" id="3.30.1360.40:FF:000011">
    <property type="entry name" value="DNA topoisomerase 2"/>
    <property type="match status" value="1"/>
</dbReference>
<keyword evidence="16 19" id="KW-0413">Isomerase</keyword>
<evidence type="ECO:0000256" key="1">
    <source>
        <dbReference type="ARBA" id="ARBA00000185"/>
    </source>
</evidence>
<keyword evidence="11 20" id="KW-0547">Nucleotide-binding</keyword>
<dbReference type="FunFam" id="1.10.268.10:FF:000003">
    <property type="entry name" value="DNA topoisomerase 2"/>
    <property type="match status" value="1"/>
</dbReference>
<dbReference type="PROSITE" id="PS00177">
    <property type="entry name" value="TOPOISOMERASE_II"/>
    <property type="match status" value="1"/>
</dbReference>
<evidence type="ECO:0000256" key="16">
    <source>
        <dbReference type="ARBA" id="ARBA00023235"/>
    </source>
</evidence>
<sequence>MASDDDDADFVLDDIPQSTINHRKKSPLATSTNTVNGTSKNPKETKNGSASDNYQKLTQLEHILKRPDTYIGSVEKFESEQWIYNTDTDAMEYKRVNIVPGLFKIFDEILVNAADNKIRDSTMKKIDVKIDAENNLFSVKNDGRGIPIEIHDKEKMYIPELIFGNLLTSSNYNDNEKKVTGGRNGYGAKLCNIFSKEFIVKTADKSHGKVYTQTWHNNMSVVDKPVIKPMKNKSEYTEIIFKPDLEKFGMTHLDSDILGVLRRRVLDLCGSVRGIRVSLNGKTLKISNFKQYTELYVKALTEGKREATGSGQSSVKLEEDSNDSEATPIPDPPKTEKPQTIVYQAIDDRWEIAFSVSDGNFHQVSFVNSIATTSGGTHVEFITNMLVNKIMEYIKKKHRRAMLRPFQIKNNMFIFINCLIENPAFTSQTKEQLTTRPSQYGGKKMELPENFLKKVLASGILDQVLDIAEANADKALKKMDGSRKNRITGYPKLEDANRAGTREGYKCTLILTEGDSALTLAVAGLAVVGRNYYGCYPLRGKLLNVREASADQIMKNQEIQAIKQIMGLQHKKRYEESNLKSLRYGHLMIMADQDHDGSHIKGLIINFLETSFPGLLEVPNFLIEFITPIVKVTILRGPNKRKVIPFYNMPEYEKWRDTEGVDTSYKQKYYKGLGTSAPDEMREYFSKLDKHLKKFHALQEGDAGFIDLAFSKKKADDRKEWLRAYQPGTFLDPDFVEIPISDFINKELILYSMADNIRSIPSVVDGFKPSQRKILYGCYKRNLRGEIKVSQLEGYIAEHTGYHHGDASLIQTIVSLAQDFVGSNNLNLLFPHGGFGSRAAGGKDAAAARYIFTELSAITRKVFNPLDNNLLKYLKDDEQTVEPEWYVPVIPMVLVNGAEGIGSGWSTSIPSYNPEEIVENIQRLMRGEEILEMIPWYKGWEGQITKLSSDRYRIEGNIHQVDENTLEITELPVGMWTITMKEFLLKGLSGSERQKPWIKDMEEDHGVGIKFIVKLSDEEMAKTLKIGLKERFKLISTISTSNMVLFDPTGRIKKYENERQILEEYYHVRLDYYQRRKDFMVEELSNQLEKLSSQARFVKMIIERELVVSNKKRPIIVKELQDNAFPGFDKDSKPVRITAAETELEADKDGSSDDEEEVTAAAGAETGMVVNNSRSVTSLYDYLLGMQIWSLTRERYEKLLNQRDTKEAELTALLGKSAKDLWSDDLEEFLIAWQLFLKEDEERRNSMVPDAASNSGKKKRARKRKVKSEDATEPKPKKRAKAMKQSTLSLKKGGDDATDLKHDHVVKEEEVGEVPSTPFKSVFGLKKGKSSPFGGKFSAAFSAFNSSDSIKLEDDDQNELLGGPSDDVSKHAEPETSKKRARKSNKGVRLKKVQNAESEDDESDDDQLVELNSGEDEIISAVKRSRRKTPAKSYVIDAPLDDNEIVDDDDVVDLGDDSDDSYHEWE</sequence>
<dbReference type="FunFam" id="3.30.230.10:FF:000008">
    <property type="entry name" value="DNA topoisomerase 2"/>
    <property type="match status" value="1"/>
</dbReference>
<feature type="compositionally biased region" description="Polar residues" evidence="21">
    <location>
        <begin position="28"/>
        <end position="40"/>
    </location>
</feature>
<proteinExistence type="inferred from homology"/>
<dbReference type="Gene3D" id="3.90.199.10">
    <property type="entry name" value="Topoisomerase II, domain 5"/>
    <property type="match status" value="1"/>
</dbReference>
<dbReference type="FunFam" id="3.30.1490.30:FF:000001">
    <property type="entry name" value="DNA topoisomerase 2"/>
    <property type="match status" value="1"/>
</dbReference>
<dbReference type="InterPro" id="IPR002205">
    <property type="entry name" value="Topo_IIA_dom_A"/>
</dbReference>
<dbReference type="Pfam" id="PF00204">
    <property type="entry name" value="DNA_gyraseB"/>
    <property type="match status" value="1"/>
</dbReference>
<name>A0A448YNJ5_BRENA</name>
<keyword evidence="25" id="KW-1185">Reference proteome</keyword>
<dbReference type="InterPro" id="IPR013506">
    <property type="entry name" value="Topo_IIA_bsu_dom2"/>
</dbReference>
<dbReference type="SUPFAM" id="SSF54211">
    <property type="entry name" value="Ribosomal protein S5 domain 2-like"/>
    <property type="match status" value="1"/>
</dbReference>
<evidence type="ECO:0000256" key="17">
    <source>
        <dbReference type="ARBA" id="ARBA00023242"/>
    </source>
</evidence>
<evidence type="ECO:0000256" key="8">
    <source>
        <dbReference type="ARBA" id="ARBA00019635"/>
    </source>
</evidence>
<dbReference type="FunFam" id="3.40.50.670:FF:000001">
    <property type="entry name" value="DNA topoisomerase 2"/>
    <property type="match status" value="2"/>
</dbReference>